<reference evidence="2" key="1">
    <citation type="submission" date="2020-05" db="EMBL/GenBank/DDBJ databases">
        <authorList>
            <person name="Chiriac C."/>
            <person name="Salcher M."/>
            <person name="Ghai R."/>
            <person name="Kavagutti S V."/>
        </authorList>
    </citation>
    <scope>NUCLEOTIDE SEQUENCE</scope>
</reference>
<protein>
    <submittedName>
        <fullName evidence="2">Unannotated protein</fullName>
    </submittedName>
</protein>
<evidence type="ECO:0000259" key="1">
    <source>
        <dbReference type="Pfam" id="PF15515"/>
    </source>
</evidence>
<dbReference type="Pfam" id="PF15515">
    <property type="entry name" value="MvaI_BcnI"/>
    <property type="match status" value="1"/>
</dbReference>
<dbReference type="InterPro" id="IPR043005">
    <property type="entry name" value="MvaI_BcnI_rec"/>
</dbReference>
<dbReference type="CDD" id="cd22347">
    <property type="entry name" value="PDDEXK_nuclease"/>
    <property type="match status" value="1"/>
</dbReference>
<accession>A0A6J6X0H8</accession>
<dbReference type="Gene3D" id="3.40.210.20">
    <property type="entry name" value="MvaI/BcnI restriction endonuclease, catalytic domain"/>
    <property type="match status" value="1"/>
</dbReference>
<dbReference type="EMBL" id="CAFAAD010000049">
    <property type="protein sequence ID" value="CAB4790890.1"/>
    <property type="molecule type" value="Genomic_DNA"/>
</dbReference>
<name>A0A6J6X0H8_9ZZZZ</name>
<sequence length="401" mass="44497">MLNRADTPIESAVEAFAEFGGEAAYVVPLQNGLDKSILDATQTVREFLSLHGIHDYGKQDQGPEGKRTIPIHVIHPDRFETRTVSLYRPQTKDGDPRLWISVLGNYAKSENLIALIADGKKELYAVNCSDTALLESRHIDGSPLRTLLTDKQVASSAVELLELLREIAGRGYLDSLRSGDTGVGYTLETLLGIEANSRPTPDYMGIELKASRLRADGRRNRSNLFSKKPDWDLKGLGSARAVLDAFGWNEPTTGRLQLYSTVTANPNPSGLYLSTDEKDDVVTNYSISEHEQPPQFVAQWNLSVLQASLAAKHPETFWVSARVQTSPNGVEQFHYVKVIHTRTPLISNFGPLVDAARISMDYTLSLEESGRTRDHGYLWKIGSAHHRLLFPDPVEYDLLAA</sequence>
<dbReference type="InterPro" id="IPR029127">
    <property type="entry name" value="MvaI_BcnI"/>
</dbReference>
<proteinExistence type="predicted"/>
<evidence type="ECO:0000313" key="2">
    <source>
        <dbReference type="EMBL" id="CAB4790890.1"/>
    </source>
</evidence>
<gene>
    <name evidence="2" type="ORF">UFOPK2969_00801</name>
</gene>
<organism evidence="2">
    <name type="scientific">freshwater metagenome</name>
    <dbReference type="NCBI Taxonomy" id="449393"/>
    <lineage>
        <taxon>unclassified sequences</taxon>
        <taxon>metagenomes</taxon>
        <taxon>ecological metagenomes</taxon>
    </lineage>
</organism>
<dbReference type="AlphaFoldDB" id="A0A6J6X0H8"/>
<dbReference type="InterPro" id="IPR043004">
    <property type="entry name" value="MvaI_BcnI_cat"/>
</dbReference>
<dbReference type="Gene3D" id="3.30.70.3570">
    <property type="entry name" value="MvaI/BcnI restriction endonuclease, recognition domain"/>
    <property type="match status" value="1"/>
</dbReference>
<feature type="domain" description="MvaI/BcnI restriction endonuclease" evidence="1">
    <location>
        <begin position="162"/>
        <end position="390"/>
    </location>
</feature>